<evidence type="ECO:0000259" key="9">
    <source>
        <dbReference type="Pfam" id="PF00892"/>
    </source>
</evidence>
<feature type="transmembrane region" description="Helical" evidence="6">
    <location>
        <begin position="184"/>
        <end position="203"/>
    </location>
</feature>
<keyword evidence="3 6" id="KW-0812">Transmembrane</keyword>
<dbReference type="PANTHER" id="PTHR31218">
    <property type="entry name" value="WAT1-RELATED PROTEIN"/>
    <property type="match status" value="1"/>
</dbReference>
<dbReference type="InterPro" id="IPR000620">
    <property type="entry name" value="EamA_dom"/>
</dbReference>
<keyword evidence="5 6" id="KW-0472">Membrane</keyword>
<feature type="domain" description="EamA" evidence="9">
    <location>
        <begin position="185"/>
        <end position="322"/>
    </location>
</feature>
<evidence type="ECO:0000256" key="1">
    <source>
        <dbReference type="ARBA" id="ARBA00004141"/>
    </source>
</evidence>
<feature type="transmembrane region" description="Helical" evidence="6">
    <location>
        <begin position="40"/>
        <end position="59"/>
    </location>
</feature>
<feature type="domain" description="EamA" evidence="9">
    <location>
        <begin position="10"/>
        <end position="150"/>
    </location>
</feature>
<dbReference type="AlphaFoldDB" id="A0A9Q0JM51"/>
<dbReference type="GO" id="GO:0022857">
    <property type="term" value="F:transmembrane transporter activity"/>
    <property type="evidence" value="ECO:0007669"/>
    <property type="project" value="InterPro"/>
</dbReference>
<feature type="transmembrane region" description="Helical" evidence="6">
    <location>
        <begin position="303"/>
        <end position="322"/>
    </location>
</feature>
<evidence type="ECO:0000256" key="2">
    <source>
        <dbReference type="ARBA" id="ARBA00007635"/>
    </source>
</evidence>
<dbReference type="InterPro" id="IPR037185">
    <property type="entry name" value="EmrE-like"/>
</dbReference>
<dbReference type="InterPro" id="IPR030184">
    <property type="entry name" value="WAT1-related"/>
</dbReference>
<dbReference type="EMBL" id="JAKUCV010001373">
    <property type="protein sequence ID" value="KAJ4846659.1"/>
    <property type="molecule type" value="Genomic_DNA"/>
</dbReference>
<proteinExistence type="inferred from homology"/>
<evidence type="ECO:0000256" key="5">
    <source>
        <dbReference type="ARBA" id="ARBA00023136"/>
    </source>
</evidence>
<dbReference type="Pfam" id="PF00892">
    <property type="entry name" value="EamA"/>
    <property type="match status" value="2"/>
</dbReference>
<evidence type="ECO:0000313" key="11">
    <source>
        <dbReference type="Proteomes" id="UP001141552"/>
    </source>
</evidence>
<keyword evidence="11" id="KW-1185">Reference proteome</keyword>
<evidence type="ECO:0000256" key="4">
    <source>
        <dbReference type="ARBA" id="ARBA00022989"/>
    </source>
</evidence>
<organism evidence="10 11">
    <name type="scientific">Turnera subulata</name>
    <dbReference type="NCBI Taxonomy" id="218843"/>
    <lineage>
        <taxon>Eukaryota</taxon>
        <taxon>Viridiplantae</taxon>
        <taxon>Streptophyta</taxon>
        <taxon>Embryophyta</taxon>
        <taxon>Tracheophyta</taxon>
        <taxon>Spermatophyta</taxon>
        <taxon>Magnoliopsida</taxon>
        <taxon>eudicotyledons</taxon>
        <taxon>Gunneridae</taxon>
        <taxon>Pentapetalae</taxon>
        <taxon>rosids</taxon>
        <taxon>fabids</taxon>
        <taxon>Malpighiales</taxon>
        <taxon>Passifloraceae</taxon>
        <taxon>Turnera</taxon>
    </lineage>
</organism>
<reference evidence="10" key="2">
    <citation type="journal article" date="2023" name="Plants (Basel)">
        <title>Annotation of the Turnera subulata (Passifloraceae) Draft Genome Reveals the S-Locus Evolved after the Divergence of Turneroideae from Passifloroideae in a Stepwise Manner.</title>
        <authorList>
            <person name="Henning P.M."/>
            <person name="Roalson E.H."/>
            <person name="Mir W."/>
            <person name="McCubbin A.G."/>
            <person name="Shore J.S."/>
        </authorList>
    </citation>
    <scope>NUCLEOTIDE SEQUENCE</scope>
    <source>
        <strain evidence="10">F60SS</strain>
    </source>
</reference>
<comment type="similarity">
    <text evidence="2 6">Belongs to the drug/metabolite transporter (DMT) superfamily. Plant drug/metabolite exporter (P-DME) (TC 2.A.7.4) family.</text>
</comment>
<feature type="transmembrane region" description="Helical" evidence="6">
    <location>
        <begin position="99"/>
        <end position="120"/>
    </location>
</feature>
<reference evidence="10" key="1">
    <citation type="submission" date="2022-02" db="EMBL/GenBank/DDBJ databases">
        <authorList>
            <person name="Henning P.M."/>
            <person name="McCubbin A.G."/>
            <person name="Shore J.S."/>
        </authorList>
    </citation>
    <scope>NUCLEOTIDE SEQUENCE</scope>
    <source>
        <strain evidence="10">F60SS</strain>
        <tissue evidence="10">Leaves</tissue>
    </source>
</reference>
<feature type="transmembrane region" description="Helical" evidence="6">
    <location>
        <begin position="215"/>
        <end position="239"/>
    </location>
</feature>
<feature type="transmembrane region" description="Helical" evidence="6">
    <location>
        <begin position="277"/>
        <end position="297"/>
    </location>
</feature>
<feature type="transmembrane region" description="Helical" evidence="6">
    <location>
        <begin position="71"/>
        <end position="93"/>
    </location>
</feature>
<evidence type="ECO:0000256" key="8">
    <source>
        <dbReference type="SAM" id="SignalP"/>
    </source>
</evidence>
<feature type="chain" id="PRO_5040268523" description="WAT1-related protein" evidence="8">
    <location>
        <begin position="21"/>
        <end position="389"/>
    </location>
</feature>
<feature type="transmembrane region" description="Helical" evidence="6">
    <location>
        <begin position="132"/>
        <end position="152"/>
    </location>
</feature>
<comment type="subcellular location">
    <subcellularLocation>
        <location evidence="1 6">Membrane</location>
        <topology evidence="1 6">Multi-pass membrane protein</topology>
    </subcellularLocation>
</comment>
<accession>A0A9Q0JM51</accession>
<name>A0A9Q0JM51_9ROSI</name>
<keyword evidence="4 6" id="KW-1133">Transmembrane helix</keyword>
<comment type="caution">
    <text evidence="10">The sequence shown here is derived from an EMBL/GenBank/DDBJ whole genome shotgun (WGS) entry which is preliminary data.</text>
</comment>
<evidence type="ECO:0000256" key="7">
    <source>
        <dbReference type="SAM" id="MobiDB-lite"/>
    </source>
</evidence>
<evidence type="ECO:0000256" key="3">
    <source>
        <dbReference type="ARBA" id="ARBA00022692"/>
    </source>
</evidence>
<evidence type="ECO:0000313" key="10">
    <source>
        <dbReference type="EMBL" id="KAJ4846659.1"/>
    </source>
</evidence>
<dbReference type="GO" id="GO:0016020">
    <property type="term" value="C:membrane"/>
    <property type="evidence" value="ECO:0007669"/>
    <property type="project" value="UniProtKB-SubCell"/>
</dbReference>
<feature type="region of interest" description="Disordered" evidence="7">
    <location>
        <begin position="350"/>
        <end position="389"/>
    </location>
</feature>
<gene>
    <name evidence="10" type="ORF">Tsubulata_019899</name>
</gene>
<feature type="signal peptide" evidence="8">
    <location>
        <begin position="1"/>
        <end position="20"/>
    </location>
</feature>
<feature type="compositionally biased region" description="Basic and acidic residues" evidence="7">
    <location>
        <begin position="378"/>
        <end position="389"/>
    </location>
</feature>
<feature type="transmembrane region" description="Helical" evidence="6">
    <location>
        <begin position="251"/>
        <end position="270"/>
    </location>
</feature>
<dbReference type="SUPFAM" id="SSF103481">
    <property type="entry name" value="Multidrug resistance efflux transporter EmrE"/>
    <property type="match status" value="2"/>
</dbReference>
<protein>
    <recommendedName>
        <fullName evidence="6">WAT1-related protein</fullName>
    </recommendedName>
</protein>
<evidence type="ECO:0000256" key="6">
    <source>
        <dbReference type="RuleBase" id="RU363077"/>
    </source>
</evidence>
<dbReference type="Proteomes" id="UP001141552">
    <property type="component" value="Unassembled WGS sequence"/>
</dbReference>
<dbReference type="OrthoDB" id="1728340at2759"/>
<sequence length="389" mass="42475">MTMQGLLPFLAMIILQLAYTGMNTTSKLAMDYSNMKPLVLVAYRQIFATVVITPFAYFLERKTRPKITMSVLFQIFLCSLTGITGNQVLFFVGLKRSSLTIATALTNILPAATFVLAVISRQEYVGIKRITGQAKVMGTVLCVGGAMFLTFYNGPIINIGESKIHWKYGSNSGDHNSNNQSNSVLGSLMVIASTISIAVWYILQAKVSDLYPAHYTSTLLMCFMGSIQCAVIGACVNHHNSDWSLNSPIRLVASLYAGICTALTVFLTSWTIQRKGALYVSIFSPLLLILAAIVGWALLHEKIYVGTIAGSVLIVMGLYAVLWGKDKETKTKTEGTSVVIMPLKIMEGSNDLEQQVPKDPGSNKELIANVEENGTIKSNRDEEKDLGLS</sequence>
<keyword evidence="8" id="KW-0732">Signal</keyword>